<dbReference type="AlphaFoldDB" id="A0A382HYY5"/>
<feature type="non-terminal residue" evidence="1">
    <location>
        <position position="1"/>
    </location>
</feature>
<sequence>IKPESEIIGRIQMKLVHRLFGLNVESV</sequence>
<proteinExistence type="predicted"/>
<gene>
    <name evidence="1" type="ORF">METZ01_LOCUS245362</name>
</gene>
<protein>
    <submittedName>
        <fullName evidence="1">Uncharacterized protein</fullName>
    </submittedName>
</protein>
<dbReference type="EMBL" id="UINC01064140">
    <property type="protein sequence ID" value="SVB92508.1"/>
    <property type="molecule type" value="Genomic_DNA"/>
</dbReference>
<reference evidence="1" key="1">
    <citation type="submission" date="2018-05" db="EMBL/GenBank/DDBJ databases">
        <authorList>
            <person name="Lanie J.A."/>
            <person name="Ng W.-L."/>
            <person name="Kazmierczak K.M."/>
            <person name="Andrzejewski T.M."/>
            <person name="Davidsen T.M."/>
            <person name="Wayne K.J."/>
            <person name="Tettelin H."/>
            <person name="Glass J.I."/>
            <person name="Rusch D."/>
            <person name="Podicherti R."/>
            <person name="Tsui H.-C.T."/>
            <person name="Winkler M.E."/>
        </authorList>
    </citation>
    <scope>NUCLEOTIDE SEQUENCE</scope>
</reference>
<name>A0A382HYY5_9ZZZZ</name>
<organism evidence="1">
    <name type="scientific">marine metagenome</name>
    <dbReference type="NCBI Taxonomy" id="408172"/>
    <lineage>
        <taxon>unclassified sequences</taxon>
        <taxon>metagenomes</taxon>
        <taxon>ecological metagenomes</taxon>
    </lineage>
</organism>
<accession>A0A382HYY5</accession>
<evidence type="ECO:0000313" key="1">
    <source>
        <dbReference type="EMBL" id="SVB92508.1"/>
    </source>
</evidence>